<keyword evidence="1" id="KW-0812">Transmembrane</keyword>
<feature type="transmembrane region" description="Helical" evidence="1">
    <location>
        <begin position="123"/>
        <end position="144"/>
    </location>
</feature>
<dbReference type="Proteomes" id="UP000762676">
    <property type="component" value="Unassembled WGS sequence"/>
</dbReference>
<reference evidence="2 3" key="1">
    <citation type="journal article" date="2021" name="Elife">
        <title>Chloroplast acquisition without the gene transfer in kleptoplastic sea slugs, Plakobranchus ocellatus.</title>
        <authorList>
            <person name="Maeda T."/>
            <person name="Takahashi S."/>
            <person name="Yoshida T."/>
            <person name="Shimamura S."/>
            <person name="Takaki Y."/>
            <person name="Nagai Y."/>
            <person name="Toyoda A."/>
            <person name="Suzuki Y."/>
            <person name="Arimoto A."/>
            <person name="Ishii H."/>
            <person name="Satoh N."/>
            <person name="Nishiyama T."/>
            <person name="Hasebe M."/>
            <person name="Maruyama T."/>
            <person name="Minagawa J."/>
            <person name="Obokata J."/>
            <person name="Shigenobu S."/>
        </authorList>
    </citation>
    <scope>NUCLEOTIDE SEQUENCE [LARGE SCALE GENOMIC DNA]</scope>
</reference>
<keyword evidence="3" id="KW-1185">Reference proteome</keyword>
<dbReference type="AlphaFoldDB" id="A0AAV4HQF4"/>
<proteinExistence type="predicted"/>
<name>A0AAV4HQF4_9GAST</name>
<feature type="transmembrane region" description="Helical" evidence="1">
    <location>
        <begin position="184"/>
        <end position="207"/>
    </location>
</feature>
<gene>
    <name evidence="2" type="ORF">ElyMa_004524400</name>
</gene>
<feature type="transmembrane region" description="Helical" evidence="1">
    <location>
        <begin position="227"/>
        <end position="246"/>
    </location>
</feature>
<comment type="caution">
    <text evidence="2">The sequence shown here is derived from an EMBL/GenBank/DDBJ whole genome shotgun (WGS) entry which is preliminary data.</text>
</comment>
<dbReference type="EMBL" id="BMAT01009132">
    <property type="protein sequence ID" value="GFR99288.1"/>
    <property type="molecule type" value="Genomic_DNA"/>
</dbReference>
<evidence type="ECO:0000256" key="1">
    <source>
        <dbReference type="SAM" id="Phobius"/>
    </source>
</evidence>
<evidence type="ECO:0000313" key="3">
    <source>
        <dbReference type="Proteomes" id="UP000762676"/>
    </source>
</evidence>
<evidence type="ECO:0000313" key="2">
    <source>
        <dbReference type="EMBL" id="GFR99288.1"/>
    </source>
</evidence>
<protein>
    <submittedName>
        <fullName evidence="2">Uncharacterized protein</fullName>
    </submittedName>
</protein>
<feature type="transmembrane region" description="Helical" evidence="1">
    <location>
        <begin position="16"/>
        <end position="35"/>
    </location>
</feature>
<sequence>MNIMIPPSSNRGECEWQWVVVITPLLGLMCAVLGVTTISRHVSDVIVPVKCTIASKQINCRADLLAGIVLIANAAFSIVIWILSQQGFLKRVDGYPATASWINYAILSVTVMYSSLYMSGERYMMTMTMAIVAMGATCMFPILIYNRNRNSAMRMVVPILIYCAITAIVTINASLLVQPIFDRGMIYAHFTVGVVIPMTTLGFPFIIYTVDAYIRRWMSVNPMTIELSYITAQTIIVCAIYGQLAVQWNYERR</sequence>
<keyword evidence="1" id="KW-0472">Membrane</keyword>
<accession>A0AAV4HQF4</accession>
<keyword evidence="1" id="KW-1133">Transmembrane helix</keyword>
<feature type="transmembrane region" description="Helical" evidence="1">
    <location>
        <begin position="95"/>
        <end position="116"/>
    </location>
</feature>
<feature type="transmembrane region" description="Helical" evidence="1">
    <location>
        <begin position="64"/>
        <end position="83"/>
    </location>
</feature>
<feature type="transmembrane region" description="Helical" evidence="1">
    <location>
        <begin position="156"/>
        <end position="177"/>
    </location>
</feature>
<organism evidence="2 3">
    <name type="scientific">Elysia marginata</name>
    <dbReference type="NCBI Taxonomy" id="1093978"/>
    <lineage>
        <taxon>Eukaryota</taxon>
        <taxon>Metazoa</taxon>
        <taxon>Spiralia</taxon>
        <taxon>Lophotrochozoa</taxon>
        <taxon>Mollusca</taxon>
        <taxon>Gastropoda</taxon>
        <taxon>Heterobranchia</taxon>
        <taxon>Euthyneura</taxon>
        <taxon>Panpulmonata</taxon>
        <taxon>Sacoglossa</taxon>
        <taxon>Placobranchoidea</taxon>
        <taxon>Plakobranchidae</taxon>
        <taxon>Elysia</taxon>
    </lineage>
</organism>